<protein>
    <submittedName>
        <fullName evidence="1">Uncharacterized protein</fullName>
    </submittedName>
</protein>
<comment type="caution">
    <text evidence="1">The sequence shown here is derived from an EMBL/GenBank/DDBJ whole genome shotgun (WGS) entry which is preliminary data.</text>
</comment>
<accession>A0A0C2MNK1</accession>
<evidence type="ECO:0000313" key="2">
    <source>
        <dbReference type="Proteomes" id="UP000031668"/>
    </source>
</evidence>
<proteinExistence type="predicted"/>
<keyword evidence="2" id="KW-1185">Reference proteome</keyword>
<name>A0A0C2MNK1_THEKT</name>
<dbReference type="AlphaFoldDB" id="A0A0C2MNK1"/>
<reference evidence="1 2" key="1">
    <citation type="journal article" date="2014" name="Genome Biol. Evol.">
        <title>The genome of the myxosporean Thelohanellus kitauei shows adaptations to nutrient acquisition within its fish host.</title>
        <authorList>
            <person name="Yang Y."/>
            <person name="Xiong J."/>
            <person name="Zhou Z."/>
            <person name="Huo F."/>
            <person name="Miao W."/>
            <person name="Ran C."/>
            <person name="Liu Y."/>
            <person name="Zhang J."/>
            <person name="Feng J."/>
            <person name="Wang M."/>
            <person name="Wang M."/>
            <person name="Wang L."/>
            <person name="Yao B."/>
        </authorList>
    </citation>
    <scope>NUCLEOTIDE SEQUENCE [LARGE SCALE GENOMIC DNA]</scope>
    <source>
        <strain evidence="1">Wuqing</strain>
    </source>
</reference>
<dbReference type="EMBL" id="JWZT01003648">
    <property type="protein sequence ID" value="KII65950.1"/>
    <property type="molecule type" value="Genomic_DNA"/>
</dbReference>
<sequence length="136" mass="15360">MLKSCQALLATTLETLMIVNEHDLQVTVLVQNNFESSKSRGLFEDIFIKPKVELVLNGTCALNKEMCIYIGHSPSLIMPGYKINLEKSAIIRESTPHDHAANPEEIERKKLFDMFRNSAMTTSHKPTLLIEDCLVN</sequence>
<dbReference type="Proteomes" id="UP000031668">
    <property type="component" value="Unassembled WGS sequence"/>
</dbReference>
<gene>
    <name evidence="1" type="ORF">RF11_14891</name>
</gene>
<evidence type="ECO:0000313" key="1">
    <source>
        <dbReference type="EMBL" id="KII65950.1"/>
    </source>
</evidence>
<organism evidence="1 2">
    <name type="scientific">Thelohanellus kitauei</name>
    <name type="common">Myxosporean</name>
    <dbReference type="NCBI Taxonomy" id="669202"/>
    <lineage>
        <taxon>Eukaryota</taxon>
        <taxon>Metazoa</taxon>
        <taxon>Cnidaria</taxon>
        <taxon>Myxozoa</taxon>
        <taxon>Myxosporea</taxon>
        <taxon>Bivalvulida</taxon>
        <taxon>Platysporina</taxon>
        <taxon>Myxobolidae</taxon>
        <taxon>Thelohanellus</taxon>
    </lineage>
</organism>